<dbReference type="InterPro" id="IPR011903">
    <property type="entry name" value="TON_0319-like"/>
</dbReference>
<dbReference type="AlphaFoldDB" id="A0A381N358"/>
<dbReference type="SUPFAM" id="SSF52833">
    <property type="entry name" value="Thioredoxin-like"/>
    <property type="match status" value="2"/>
</dbReference>
<accession>A0A381N358</accession>
<evidence type="ECO:0000313" key="2">
    <source>
        <dbReference type="EMBL" id="SUZ48063.1"/>
    </source>
</evidence>
<dbReference type="EMBL" id="UINC01000050">
    <property type="protein sequence ID" value="SUZ48063.1"/>
    <property type="molecule type" value="Genomic_DNA"/>
</dbReference>
<proteinExistence type="predicted"/>
<dbReference type="Pfam" id="PF13192">
    <property type="entry name" value="Thioredoxin_3"/>
    <property type="match status" value="1"/>
</dbReference>
<dbReference type="InterPro" id="IPR036249">
    <property type="entry name" value="Thioredoxin-like_sf"/>
</dbReference>
<feature type="domain" description="Thioredoxin-like fold" evidence="1">
    <location>
        <begin position="145"/>
        <end position="222"/>
    </location>
</feature>
<organism evidence="2">
    <name type="scientific">marine metagenome</name>
    <dbReference type="NCBI Taxonomy" id="408172"/>
    <lineage>
        <taxon>unclassified sequences</taxon>
        <taxon>metagenomes</taxon>
        <taxon>ecological metagenomes</taxon>
    </lineage>
</organism>
<dbReference type="Gene3D" id="3.40.30.10">
    <property type="entry name" value="Glutaredoxin"/>
    <property type="match status" value="2"/>
</dbReference>
<dbReference type="PANTHER" id="PTHR37170:SF1">
    <property type="entry name" value="GLUTAREDOXIN-LIKE PROTEIN"/>
    <property type="match status" value="1"/>
</dbReference>
<dbReference type="PANTHER" id="PTHR37170">
    <property type="entry name" value="GLUTAREDOXIN-RELATED"/>
    <property type="match status" value="1"/>
</dbReference>
<dbReference type="NCBIfam" id="TIGR02187">
    <property type="entry name" value="PDO_seleno_TRX"/>
    <property type="match status" value="1"/>
</dbReference>
<dbReference type="InterPro" id="IPR012336">
    <property type="entry name" value="Thioredoxin-like_fold"/>
</dbReference>
<reference evidence="2" key="1">
    <citation type="submission" date="2018-05" db="EMBL/GenBank/DDBJ databases">
        <authorList>
            <person name="Lanie J.A."/>
            <person name="Ng W.-L."/>
            <person name="Kazmierczak K.M."/>
            <person name="Andrzejewski T.M."/>
            <person name="Davidsen T.M."/>
            <person name="Wayne K.J."/>
            <person name="Tettelin H."/>
            <person name="Glass J.I."/>
            <person name="Rusch D."/>
            <person name="Podicherti R."/>
            <person name="Tsui H.-C.T."/>
            <person name="Winkler M.E."/>
        </authorList>
    </citation>
    <scope>NUCLEOTIDE SEQUENCE</scope>
</reference>
<name>A0A381N358_9ZZZZ</name>
<evidence type="ECO:0000259" key="1">
    <source>
        <dbReference type="Pfam" id="PF13192"/>
    </source>
</evidence>
<gene>
    <name evidence="2" type="ORF">METZ01_LOCUS917</name>
</gene>
<protein>
    <recommendedName>
        <fullName evidence="1">Thioredoxin-like fold domain-containing protein</fullName>
    </recommendedName>
</protein>
<sequence>MTQQTLIQNPQKAQLKRTFRKDLKAEVELRLFTQRPSPIAVPGRECRYCVRTQQMLEELTALSPKVHLNIIDIYAQPELASDERITRVPAIAFGERRKAKLRFFGIPMGYQLAVVVENIRTISRGVCPLRMDTRKKLRGINQPVHVQVFVTPTSADCQPVARLAHALALENQNITTDVVEIEEFPALAQQYGVRSVPMTVVNEFTQIAGLVSEADFVEKIVQCGVRQDSQSAPLQA</sequence>